<dbReference type="PROSITE" id="PS51375">
    <property type="entry name" value="PPR"/>
    <property type="match status" value="2"/>
</dbReference>
<dbReference type="InterPro" id="IPR050667">
    <property type="entry name" value="PPR-containing_protein"/>
</dbReference>
<dbReference type="Pfam" id="PF13812">
    <property type="entry name" value="PPR_3"/>
    <property type="match status" value="1"/>
</dbReference>
<organism evidence="3 4">
    <name type="scientific">Sclerotinia trifoliorum</name>
    <dbReference type="NCBI Taxonomy" id="28548"/>
    <lineage>
        <taxon>Eukaryota</taxon>
        <taxon>Fungi</taxon>
        <taxon>Dikarya</taxon>
        <taxon>Ascomycota</taxon>
        <taxon>Pezizomycotina</taxon>
        <taxon>Leotiomycetes</taxon>
        <taxon>Helotiales</taxon>
        <taxon>Sclerotiniaceae</taxon>
        <taxon>Sclerotinia</taxon>
    </lineage>
</organism>
<evidence type="ECO:0000256" key="1">
    <source>
        <dbReference type="PROSITE-ProRule" id="PRU00708"/>
    </source>
</evidence>
<feature type="repeat" description="PPR" evidence="1">
    <location>
        <begin position="672"/>
        <end position="707"/>
    </location>
</feature>
<dbReference type="EMBL" id="CAJHIA010000010">
    <property type="protein sequence ID" value="CAD6443561.1"/>
    <property type="molecule type" value="Genomic_DNA"/>
</dbReference>
<feature type="region of interest" description="Disordered" evidence="2">
    <location>
        <begin position="899"/>
        <end position="938"/>
    </location>
</feature>
<dbReference type="PANTHER" id="PTHR47939:SF5">
    <property type="entry name" value="PENTACOTRIPEPTIDE-REPEAT REGION OF PRORP DOMAIN-CONTAINING PROTEIN"/>
    <property type="match status" value="1"/>
</dbReference>
<gene>
    <name evidence="3" type="ORF">SCLTRI_LOCUS3353</name>
</gene>
<keyword evidence="4" id="KW-1185">Reference proteome</keyword>
<evidence type="ECO:0000256" key="2">
    <source>
        <dbReference type="SAM" id="MobiDB-lite"/>
    </source>
</evidence>
<evidence type="ECO:0000313" key="3">
    <source>
        <dbReference type="EMBL" id="CAD6443561.1"/>
    </source>
</evidence>
<dbReference type="Proteomes" id="UP000624404">
    <property type="component" value="Unassembled WGS sequence"/>
</dbReference>
<feature type="compositionally biased region" description="Basic and acidic residues" evidence="2">
    <location>
        <begin position="901"/>
        <end position="915"/>
    </location>
</feature>
<evidence type="ECO:0000313" key="4">
    <source>
        <dbReference type="Proteomes" id="UP000624404"/>
    </source>
</evidence>
<comment type="caution">
    <text evidence="3">The sequence shown here is derived from an EMBL/GenBank/DDBJ whole genome shotgun (WGS) entry which is preliminary data.</text>
</comment>
<dbReference type="AlphaFoldDB" id="A0A8H2ZP61"/>
<dbReference type="PANTHER" id="PTHR47939">
    <property type="entry name" value="MEMBRANE-ASSOCIATED SALT-INDUCIBLE PROTEIN-LIKE"/>
    <property type="match status" value="1"/>
</dbReference>
<dbReference type="Gene3D" id="1.25.40.10">
    <property type="entry name" value="Tetratricopeptide repeat domain"/>
    <property type="match status" value="2"/>
</dbReference>
<dbReference type="InterPro" id="IPR011990">
    <property type="entry name" value="TPR-like_helical_dom_sf"/>
</dbReference>
<name>A0A8H2ZP61_9HELO</name>
<accession>A0A8H2ZP61</accession>
<feature type="compositionally biased region" description="Acidic residues" evidence="2">
    <location>
        <begin position="916"/>
        <end position="929"/>
    </location>
</feature>
<proteinExistence type="predicted"/>
<feature type="repeat" description="PPR" evidence="1">
    <location>
        <begin position="530"/>
        <end position="565"/>
    </location>
</feature>
<dbReference type="SUPFAM" id="SSF48452">
    <property type="entry name" value="TPR-like"/>
    <property type="match status" value="1"/>
</dbReference>
<dbReference type="OrthoDB" id="185373at2759"/>
<sequence>MLERTAGCLETGSLRRLLPGSKHLVKSRRTLHSGFWSHGPIEPELSPLWQLMLQGTDFFENPNLRSPKDGTLSENPGVSLDFLYPAGTLKFLRQYSGLGIDRKEGKRRRLGLRSSGYRLYTSSAKSTSLALVPVDVEKKETVEIKKRSMIPEVPDDAATIATVLGITTSSRYEEVWRKYRRLEFGSWAEERIRIQVLEYMAASNRIVDAERATSLFERCDDRREKPEIYEIVIRTYLRLQNFSRANELYQYSLEKFNTTAGGSDIMLHLMTNSLWPQAFDLWTEVQLHDNLAGPRYDLFKSLHYLEDLPSKALLLAQFINKSVRASSQGDSIPSLALTKFGTEVISSALLSAKHFSYATFWPLVKHIQNWGSESVSLYTHATQMLITLGQSKAAVVLYRQARESSKKNLMLPRSMLHSVLQIFFKNHDLIGIQEVFTDIFRFNQNLDRNSYRRCMDEFARHGDADTVHAMFEQFAERYMRLESQSQTAPNPLASADDMAPLLHVHVRRGESERVLEIFKSIRQKYRLKPTITCCNILISAYAQVGKYDNAFETFEYTVNKRNLRPDDYTFGTLMGMCASRGDLENTIELYRMSASYGVEKSAAMVSTLVTAYLACDRLEEAETICEEAVNLDFKDSQTRMWNSLLVAWALRFDLVNVNRILQRMSQLNIEHNGDTYAALMQALSMVGQPERAWEILVEVMPEADIPTTSLHYAIVMGGFLATHRYDDVFRVQNRMLEQKRMKTASTKFLELRSAIHEARRRWGDAQGAMEIFEQVVKTMNPRDLSDKVRKGIRHEPLDIAYPATCFGYIIFVLSKNMEINSAKDMHQRFLRMLPEDRRGTQPESVTTALMSLKLQELNYGAVEDLWMQFLSDTRKRHQPLQLPGSLSRIDDAEEAEMAGDGIDHSSKEGKEGKEGEEGEQGQEGEETEEGKEGGSKDTKLDMQENKEQIMAAHRFALTKALHFYMIALLRQGKINIMIRTVNEITNLGFQLSHQNWNEYIQHLARARHFKLAFKTCESVLMGNWKGWAKLRAQTSEKNRLPLEIRRKGKLLTSLRPEYRTLLHLTKGFLSIQAMAAESRANRLLLNDLEHDCSRTLTAIKTMVRTGDPLEWEVLGE</sequence>
<protein>
    <submittedName>
        <fullName evidence="3">6c32e285-c36d-4ce6-930f-156f25a38b89</fullName>
    </submittedName>
</protein>
<reference evidence="3" key="1">
    <citation type="submission" date="2020-10" db="EMBL/GenBank/DDBJ databases">
        <authorList>
            <person name="Kusch S."/>
        </authorList>
    </citation>
    <scope>NUCLEOTIDE SEQUENCE</scope>
    <source>
        <strain evidence="3">SwB9</strain>
    </source>
</reference>
<dbReference type="InterPro" id="IPR002885">
    <property type="entry name" value="PPR_rpt"/>
</dbReference>
<dbReference type="Pfam" id="PF13041">
    <property type="entry name" value="PPR_2"/>
    <property type="match status" value="1"/>
</dbReference>